<comment type="caution">
    <text evidence="1">The sequence shown here is derived from an EMBL/GenBank/DDBJ whole genome shotgun (WGS) entry which is preliminary data.</text>
</comment>
<gene>
    <name evidence="1" type="ORF">O3P69_001606</name>
</gene>
<evidence type="ECO:0000313" key="1">
    <source>
        <dbReference type="EMBL" id="KAK8405134.1"/>
    </source>
</evidence>
<dbReference type="Proteomes" id="UP001487740">
    <property type="component" value="Unassembled WGS sequence"/>
</dbReference>
<reference evidence="1 2" key="1">
    <citation type="submission" date="2023-03" db="EMBL/GenBank/DDBJ databases">
        <title>High-quality genome of Scylla paramamosain provides insights in environmental adaptation.</title>
        <authorList>
            <person name="Zhang L."/>
        </authorList>
    </citation>
    <scope>NUCLEOTIDE SEQUENCE [LARGE SCALE GENOMIC DNA]</scope>
    <source>
        <strain evidence="1">LZ_2023a</strain>
        <tissue evidence="1">Muscle</tissue>
    </source>
</reference>
<name>A0AAW0UYD5_SCYPA</name>
<organism evidence="1 2">
    <name type="scientific">Scylla paramamosain</name>
    <name type="common">Mud crab</name>
    <dbReference type="NCBI Taxonomy" id="85552"/>
    <lineage>
        <taxon>Eukaryota</taxon>
        <taxon>Metazoa</taxon>
        <taxon>Ecdysozoa</taxon>
        <taxon>Arthropoda</taxon>
        <taxon>Crustacea</taxon>
        <taxon>Multicrustacea</taxon>
        <taxon>Malacostraca</taxon>
        <taxon>Eumalacostraca</taxon>
        <taxon>Eucarida</taxon>
        <taxon>Decapoda</taxon>
        <taxon>Pleocyemata</taxon>
        <taxon>Brachyura</taxon>
        <taxon>Eubrachyura</taxon>
        <taxon>Portunoidea</taxon>
        <taxon>Portunidae</taxon>
        <taxon>Portuninae</taxon>
        <taxon>Scylla</taxon>
    </lineage>
</organism>
<accession>A0AAW0UYD5</accession>
<keyword evidence="2" id="KW-1185">Reference proteome</keyword>
<sequence length="88" mass="10056">MFFGPQAVVLKLKSSKGIGRGWWYVVATVFLTSWLLHSDDLPCLAQVVLPCSHSSVLDLRAEVGTLYTTEWLDLTCMHLLPLYRYPHY</sequence>
<dbReference type="AlphaFoldDB" id="A0AAW0UYD5"/>
<proteinExistence type="predicted"/>
<evidence type="ECO:0000313" key="2">
    <source>
        <dbReference type="Proteomes" id="UP001487740"/>
    </source>
</evidence>
<dbReference type="EMBL" id="JARAKH010000003">
    <property type="protein sequence ID" value="KAK8405134.1"/>
    <property type="molecule type" value="Genomic_DNA"/>
</dbReference>
<protein>
    <submittedName>
        <fullName evidence="1">Uncharacterized protein</fullName>
    </submittedName>
</protein>